<dbReference type="GO" id="GO:0004850">
    <property type="term" value="F:uridine phosphorylase activity"/>
    <property type="evidence" value="ECO:0007669"/>
    <property type="project" value="UniProtKB-EC"/>
</dbReference>
<name>A0AAD3A424_STRAG</name>
<dbReference type="PANTHER" id="PTHR43691">
    <property type="entry name" value="URIDINE PHOSPHORYLASE"/>
    <property type="match status" value="1"/>
</dbReference>
<sequence>MIINSFDNSRKAIINPEDINSPIKGFPKTVITCFARETFNRILEELPHREIARTSVANLEIPIYELEFKEQKIGFFNAYVGASACVAILEDIIVFGMENLIVFGTCGVLDSSIEETSIIIPRSAIRDEGTSFHYSEASSEIAVNTKFHEEFKSFLDRQAVSYTEGKVWTTDGIYRETVDKMLEHKRNGAICVDMECSAIAALSKFRNINHFQFFYSADNLDAEVWEARSLGNSEDLEKKDKIAYIAMEFAIETF</sequence>
<feature type="domain" description="Nucleoside phosphorylase" evidence="4">
    <location>
        <begin position="59"/>
        <end position="222"/>
    </location>
</feature>
<dbReference type="CDD" id="cd09007">
    <property type="entry name" value="NP-I_spr0068"/>
    <property type="match status" value="1"/>
</dbReference>
<reference evidence="5 6" key="1">
    <citation type="submission" date="2012-07" db="EMBL/GenBank/DDBJ databases">
        <authorList>
            <person name="Moroni P."/>
            <person name="Richards V.P."/>
            <person name="Durkin S.A.S."/>
            <person name="Kim M."/>
            <person name="Pavinski Bitar P.D."/>
            <person name="Stanhope M.J."/>
            <person name="Town C.D."/>
            <person name="Zadoks R.N."/>
            <person name="Venter J.C."/>
        </authorList>
    </citation>
    <scope>NUCLEOTIDE SEQUENCE [LARGE SCALE GENOMIC DNA]</scope>
    <source>
        <strain evidence="5 6">MRI Z1-216</strain>
    </source>
</reference>
<dbReference type="EMBL" id="ALSF01000052">
    <property type="protein sequence ID" value="EPU39964.1"/>
    <property type="molecule type" value="Genomic_DNA"/>
</dbReference>
<protein>
    <recommendedName>
        <fullName evidence="2">Uridine phosphorylase</fullName>
        <ecNumber evidence="1">2.4.2.3</ecNumber>
    </recommendedName>
</protein>
<dbReference type="Gene3D" id="3.40.50.1580">
    <property type="entry name" value="Nucleoside phosphorylase domain"/>
    <property type="match status" value="1"/>
</dbReference>
<dbReference type="RefSeq" id="WP_000586351.1">
    <property type="nucleotide sequence ID" value="NZ_ALSF01000052.1"/>
</dbReference>
<dbReference type="InterPro" id="IPR000845">
    <property type="entry name" value="Nucleoside_phosphorylase_d"/>
</dbReference>
<evidence type="ECO:0000256" key="1">
    <source>
        <dbReference type="ARBA" id="ARBA00011888"/>
    </source>
</evidence>
<dbReference type="Pfam" id="PF01048">
    <property type="entry name" value="PNP_UDP_1"/>
    <property type="match status" value="1"/>
</dbReference>
<organism evidence="5 6">
    <name type="scientific">Streptococcus agalactiae MRI Z1-216</name>
    <dbReference type="NCBI Taxonomy" id="1154879"/>
    <lineage>
        <taxon>Bacteria</taxon>
        <taxon>Bacillati</taxon>
        <taxon>Bacillota</taxon>
        <taxon>Bacilli</taxon>
        <taxon>Lactobacillales</taxon>
        <taxon>Streptococcaceae</taxon>
        <taxon>Streptococcus</taxon>
    </lineage>
</organism>
<proteinExistence type="predicted"/>
<dbReference type="AlphaFoldDB" id="A0AAD3A424"/>
<evidence type="ECO:0000256" key="2">
    <source>
        <dbReference type="ARBA" id="ARBA00021980"/>
    </source>
</evidence>
<dbReference type="SUPFAM" id="SSF53167">
    <property type="entry name" value="Purine and uridine phosphorylases"/>
    <property type="match status" value="1"/>
</dbReference>
<gene>
    <name evidence="5" type="ORF">SAG0164_07665</name>
</gene>
<evidence type="ECO:0000259" key="4">
    <source>
        <dbReference type="Pfam" id="PF01048"/>
    </source>
</evidence>
<comment type="caution">
    <text evidence="5">The sequence shown here is derived from an EMBL/GenBank/DDBJ whole genome shotgun (WGS) entry which is preliminary data.</text>
</comment>
<evidence type="ECO:0000256" key="3">
    <source>
        <dbReference type="ARBA" id="ARBA00048447"/>
    </source>
</evidence>
<dbReference type="InterPro" id="IPR035994">
    <property type="entry name" value="Nucleoside_phosphorylase_sf"/>
</dbReference>
<dbReference type="GO" id="GO:0006152">
    <property type="term" value="P:purine nucleoside catabolic process"/>
    <property type="evidence" value="ECO:0007669"/>
    <property type="project" value="TreeGrafter"/>
</dbReference>
<dbReference type="Proteomes" id="UP000015176">
    <property type="component" value="Unassembled WGS sequence"/>
</dbReference>
<accession>A0AAD3A424</accession>
<evidence type="ECO:0000313" key="5">
    <source>
        <dbReference type="EMBL" id="EPU39964.1"/>
    </source>
</evidence>
<evidence type="ECO:0000313" key="6">
    <source>
        <dbReference type="Proteomes" id="UP000015176"/>
    </source>
</evidence>
<dbReference type="EC" id="2.4.2.3" evidence="1"/>
<dbReference type="GO" id="GO:0005829">
    <property type="term" value="C:cytosol"/>
    <property type="evidence" value="ECO:0007669"/>
    <property type="project" value="TreeGrafter"/>
</dbReference>
<dbReference type="PANTHER" id="PTHR43691:SF11">
    <property type="entry name" value="FI09636P-RELATED"/>
    <property type="match status" value="1"/>
</dbReference>
<dbReference type="GO" id="GO:0004731">
    <property type="term" value="F:purine-nucleoside phosphorylase activity"/>
    <property type="evidence" value="ECO:0007669"/>
    <property type="project" value="TreeGrafter"/>
</dbReference>
<comment type="catalytic activity">
    <reaction evidence="3">
        <text>uridine + phosphate = alpha-D-ribose 1-phosphate + uracil</text>
        <dbReference type="Rhea" id="RHEA:24388"/>
        <dbReference type="ChEBI" id="CHEBI:16704"/>
        <dbReference type="ChEBI" id="CHEBI:17568"/>
        <dbReference type="ChEBI" id="CHEBI:43474"/>
        <dbReference type="ChEBI" id="CHEBI:57720"/>
        <dbReference type="EC" id="2.4.2.3"/>
    </reaction>
</comment>